<keyword evidence="3" id="KW-1185">Reference proteome</keyword>
<evidence type="ECO:0000313" key="2">
    <source>
        <dbReference type="EMBL" id="KIH82068.1"/>
    </source>
</evidence>
<evidence type="ECO:0000313" key="3">
    <source>
        <dbReference type="Proteomes" id="UP000031535"/>
    </source>
</evidence>
<accession>A0A0C2EU04</accession>
<feature type="region of interest" description="Disordered" evidence="1">
    <location>
        <begin position="1"/>
        <end position="23"/>
    </location>
</feature>
<dbReference type="AlphaFoldDB" id="A0A0C2EU04"/>
<dbReference type="InterPro" id="IPR013431">
    <property type="entry name" value="Delta_60_rpt"/>
</dbReference>
<dbReference type="OrthoDB" id="6759199at2"/>
<sequence>MDAQSRISNNAPKTSPSAVIERPGSAGRFDLGFGEHRDGLVIFSERGPGFVGPSLLRPDGRHRFIGVHEDRPESITQADFSEDGLYYHDFNQSLGSSSRRLIKAVVDEDDKFLLLGHFRSGEQVFCARITETGAPDPDFGDNGQVTLPYTAPWTGYGRRLTVQPQDGFIVLALRNSAVGEPARDVIVRLDRSGSFDPRFGTCGVVTAPEPNIAFEAVQVQADGKLIVAGRRGRKAMLMRYGATGLPDKTFGCAGYLELEPARDGNAAFFDIAVQPDQKIVVTGSADLTHNIALLTRVSADGKLDDTFNSGVPWELPELDISFALAVQEDGKIVSAGHINSGSRCWLMRHLSNGELDPDFGDNGISRLIYIGDSTSYLSNLELQPDGKILVSGRYATHSALIRCYGN</sequence>
<name>A0A0C2EU04_9PSED</name>
<dbReference type="RefSeq" id="WP_040070235.1">
    <property type="nucleotide sequence ID" value="NZ_JXDG01000056.1"/>
</dbReference>
<protein>
    <submittedName>
        <fullName evidence="2">Uncharacterized protein</fullName>
    </submittedName>
</protein>
<dbReference type="STRING" id="226910.UCMB321_4069"/>
<reference evidence="2 3" key="1">
    <citation type="submission" date="2015-01" db="EMBL/GenBank/DDBJ databases">
        <title>Complete genome of Pseudomonas batumici UCM B-321 producer of the batumin antibiotic with strong antistaphilococcal and potential anticancer activity.</title>
        <authorList>
            <person name="Klochko V.V."/>
            <person name="Zelena L.B."/>
            <person name="Elena K.A."/>
            <person name="Reva O.N."/>
        </authorList>
    </citation>
    <scope>NUCLEOTIDE SEQUENCE [LARGE SCALE GENOMIC DNA]</scope>
    <source>
        <strain evidence="2 3">UCM B-321</strain>
    </source>
</reference>
<gene>
    <name evidence="2" type="ORF">UCMB321_4069</name>
</gene>
<dbReference type="Gene3D" id="2.80.10.50">
    <property type="match status" value="2"/>
</dbReference>
<comment type="caution">
    <text evidence="2">The sequence shown here is derived from an EMBL/GenBank/DDBJ whole genome shotgun (WGS) entry which is preliminary data.</text>
</comment>
<proteinExistence type="predicted"/>
<organism evidence="2 3">
    <name type="scientific">Pseudomonas batumici</name>
    <dbReference type="NCBI Taxonomy" id="226910"/>
    <lineage>
        <taxon>Bacteria</taxon>
        <taxon>Pseudomonadati</taxon>
        <taxon>Pseudomonadota</taxon>
        <taxon>Gammaproteobacteria</taxon>
        <taxon>Pseudomonadales</taxon>
        <taxon>Pseudomonadaceae</taxon>
        <taxon>Pseudomonas</taxon>
    </lineage>
</organism>
<dbReference type="Proteomes" id="UP000031535">
    <property type="component" value="Unassembled WGS sequence"/>
</dbReference>
<dbReference type="EMBL" id="JXDG01000056">
    <property type="protein sequence ID" value="KIH82068.1"/>
    <property type="molecule type" value="Genomic_DNA"/>
</dbReference>
<dbReference type="NCBIfam" id="TIGR02608">
    <property type="entry name" value="delta_60_rpt"/>
    <property type="match status" value="5"/>
</dbReference>
<dbReference type="SUPFAM" id="SSF63829">
    <property type="entry name" value="Calcium-dependent phosphotriesterase"/>
    <property type="match status" value="1"/>
</dbReference>
<evidence type="ECO:0000256" key="1">
    <source>
        <dbReference type="SAM" id="MobiDB-lite"/>
    </source>
</evidence>
<feature type="compositionally biased region" description="Polar residues" evidence="1">
    <location>
        <begin position="1"/>
        <end position="17"/>
    </location>
</feature>
<dbReference type="PATRIC" id="fig|226910.6.peg.4063"/>